<organism evidence="1 2">
    <name type="scientific">Batillaria attramentaria</name>
    <dbReference type="NCBI Taxonomy" id="370345"/>
    <lineage>
        <taxon>Eukaryota</taxon>
        <taxon>Metazoa</taxon>
        <taxon>Spiralia</taxon>
        <taxon>Lophotrochozoa</taxon>
        <taxon>Mollusca</taxon>
        <taxon>Gastropoda</taxon>
        <taxon>Caenogastropoda</taxon>
        <taxon>Sorbeoconcha</taxon>
        <taxon>Cerithioidea</taxon>
        <taxon>Batillariidae</taxon>
        <taxon>Batillaria</taxon>
    </lineage>
</organism>
<name>A0ABD0M996_9CAEN</name>
<sequence length="111" mass="12499">QLINSVLALTVFGPHESPRRLTDKRKGQDHDYRVRVTRCQMSQRSGLDQTRRLGADVSSKPLKTFRSNYAAFEEENLPPWKALGGSVFGSTSIAHQQVAIPEAYGQFMVQH</sequence>
<comment type="caution">
    <text evidence="1">The sequence shown here is derived from an EMBL/GenBank/DDBJ whole genome shotgun (WGS) entry which is preliminary data.</text>
</comment>
<protein>
    <submittedName>
        <fullName evidence="1">Uncharacterized protein</fullName>
    </submittedName>
</protein>
<proteinExistence type="predicted"/>
<evidence type="ECO:0000313" key="2">
    <source>
        <dbReference type="Proteomes" id="UP001519460"/>
    </source>
</evidence>
<reference evidence="1 2" key="1">
    <citation type="journal article" date="2023" name="Sci. Data">
        <title>Genome assembly of the Korean intertidal mud-creeper Batillaria attramentaria.</title>
        <authorList>
            <person name="Patra A.K."/>
            <person name="Ho P.T."/>
            <person name="Jun S."/>
            <person name="Lee S.J."/>
            <person name="Kim Y."/>
            <person name="Won Y.J."/>
        </authorList>
    </citation>
    <scope>NUCLEOTIDE SEQUENCE [LARGE SCALE GENOMIC DNA]</scope>
    <source>
        <strain evidence="1">Wonlab-2016</strain>
    </source>
</reference>
<gene>
    <name evidence="1" type="ORF">BaRGS_00000653</name>
</gene>
<dbReference type="Proteomes" id="UP001519460">
    <property type="component" value="Unassembled WGS sequence"/>
</dbReference>
<dbReference type="EMBL" id="JACVVK020000002">
    <property type="protein sequence ID" value="KAK7508414.1"/>
    <property type="molecule type" value="Genomic_DNA"/>
</dbReference>
<keyword evidence="2" id="KW-1185">Reference proteome</keyword>
<dbReference type="AlphaFoldDB" id="A0ABD0M996"/>
<feature type="non-terminal residue" evidence="1">
    <location>
        <position position="1"/>
    </location>
</feature>
<evidence type="ECO:0000313" key="1">
    <source>
        <dbReference type="EMBL" id="KAK7508414.1"/>
    </source>
</evidence>
<accession>A0ABD0M996</accession>